<dbReference type="PROSITE" id="PS50994">
    <property type="entry name" value="INTEGRASE"/>
    <property type="match status" value="1"/>
</dbReference>
<dbReference type="AlphaFoldDB" id="X1FQ89"/>
<dbReference type="PANTHER" id="PTHR35004:SF7">
    <property type="entry name" value="INTEGRASE PROTEIN"/>
    <property type="match status" value="1"/>
</dbReference>
<name>X1FQ89_9ZZZZ</name>
<feature type="domain" description="Integrase catalytic" evidence="1">
    <location>
        <begin position="1"/>
        <end position="76"/>
    </location>
</feature>
<sequence>AGDIIYTADFRYFIQEQDIRMYVCRKADPESKGKVENLIKYVKRNFLSIRDFKQIEEANEGAFRWLKRRARSSISI</sequence>
<dbReference type="GO" id="GO:0003676">
    <property type="term" value="F:nucleic acid binding"/>
    <property type="evidence" value="ECO:0007669"/>
    <property type="project" value="InterPro"/>
</dbReference>
<dbReference type="Gene3D" id="3.30.420.10">
    <property type="entry name" value="Ribonuclease H-like superfamily/Ribonuclease H"/>
    <property type="match status" value="1"/>
</dbReference>
<comment type="caution">
    <text evidence="2">The sequence shown here is derived from an EMBL/GenBank/DDBJ whole genome shotgun (WGS) entry which is preliminary data.</text>
</comment>
<protein>
    <recommendedName>
        <fullName evidence="1">Integrase catalytic domain-containing protein</fullName>
    </recommendedName>
</protein>
<dbReference type="InterPro" id="IPR012337">
    <property type="entry name" value="RNaseH-like_sf"/>
</dbReference>
<gene>
    <name evidence="2" type="ORF">S01H4_66365</name>
</gene>
<dbReference type="SUPFAM" id="SSF53098">
    <property type="entry name" value="Ribonuclease H-like"/>
    <property type="match status" value="1"/>
</dbReference>
<dbReference type="PANTHER" id="PTHR35004">
    <property type="entry name" value="TRANSPOSASE RV3428C-RELATED"/>
    <property type="match status" value="1"/>
</dbReference>
<dbReference type="InterPro" id="IPR001584">
    <property type="entry name" value="Integrase_cat-core"/>
</dbReference>
<proteinExistence type="predicted"/>
<feature type="non-terminal residue" evidence="2">
    <location>
        <position position="1"/>
    </location>
</feature>
<accession>X1FQ89</accession>
<evidence type="ECO:0000313" key="2">
    <source>
        <dbReference type="EMBL" id="GAH22928.1"/>
    </source>
</evidence>
<organism evidence="2">
    <name type="scientific">marine sediment metagenome</name>
    <dbReference type="NCBI Taxonomy" id="412755"/>
    <lineage>
        <taxon>unclassified sequences</taxon>
        <taxon>metagenomes</taxon>
        <taxon>ecological metagenomes</taxon>
    </lineage>
</organism>
<dbReference type="GO" id="GO:0015074">
    <property type="term" value="P:DNA integration"/>
    <property type="evidence" value="ECO:0007669"/>
    <property type="project" value="InterPro"/>
</dbReference>
<feature type="non-terminal residue" evidence="2">
    <location>
        <position position="76"/>
    </location>
</feature>
<dbReference type="InterPro" id="IPR036397">
    <property type="entry name" value="RNaseH_sf"/>
</dbReference>
<dbReference type="EMBL" id="BART01041071">
    <property type="protein sequence ID" value="GAH22928.1"/>
    <property type="molecule type" value="Genomic_DNA"/>
</dbReference>
<evidence type="ECO:0000259" key="1">
    <source>
        <dbReference type="PROSITE" id="PS50994"/>
    </source>
</evidence>
<reference evidence="2" key="1">
    <citation type="journal article" date="2014" name="Front. Microbiol.">
        <title>High frequency of phylogenetically diverse reductive dehalogenase-homologous genes in deep subseafloor sedimentary metagenomes.</title>
        <authorList>
            <person name="Kawai M."/>
            <person name="Futagami T."/>
            <person name="Toyoda A."/>
            <person name="Takaki Y."/>
            <person name="Nishi S."/>
            <person name="Hori S."/>
            <person name="Arai W."/>
            <person name="Tsubouchi T."/>
            <person name="Morono Y."/>
            <person name="Uchiyama I."/>
            <person name="Ito T."/>
            <person name="Fujiyama A."/>
            <person name="Inagaki F."/>
            <person name="Takami H."/>
        </authorList>
    </citation>
    <scope>NUCLEOTIDE SEQUENCE</scope>
    <source>
        <strain evidence="2">Expedition CK06-06</strain>
    </source>
</reference>